<dbReference type="InterPro" id="IPR013097">
    <property type="entry name" value="Dabb"/>
</dbReference>
<dbReference type="InterPro" id="IPR011008">
    <property type="entry name" value="Dimeric_a/b-barrel"/>
</dbReference>
<dbReference type="SMART" id="SM00886">
    <property type="entry name" value="Dabb"/>
    <property type="match status" value="1"/>
</dbReference>
<accession>A0ABN2VLC7</accession>
<name>A0ABN2VLC7_9ACTN</name>
<evidence type="ECO:0000313" key="3">
    <source>
        <dbReference type="Proteomes" id="UP001500016"/>
    </source>
</evidence>
<dbReference type="Pfam" id="PF07876">
    <property type="entry name" value="Dabb"/>
    <property type="match status" value="1"/>
</dbReference>
<proteinExistence type="predicted"/>
<feature type="domain" description="Stress-response A/B barrel" evidence="1">
    <location>
        <begin position="2"/>
        <end position="91"/>
    </location>
</feature>
<evidence type="ECO:0000313" key="2">
    <source>
        <dbReference type="EMBL" id="GAA2065336.1"/>
    </source>
</evidence>
<protein>
    <submittedName>
        <fullName evidence="2">Dabb family protein</fullName>
    </submittedName>
</protein>
<dbReference type="EMBL" id="BAAAPE010000002">
    <property type="protein sequence ID" value="GAA2065336.1"/>
    <property type="molecule type" value="Genomic_DNA"/>
</dbReference>
<dbReference type="PROSITE" id="PS51502">
    <property type="entry name" value="S_R_A_B_BARREL"/>
    <property type="match status" value="1"/>
</dbReference>
<sequence>MIYHRIRLAMRPDAPQDKVDEALEALRRMGREIDAVEHWAVGRDFGGDFEYGALFAVKDIDAYRAYMYDPLHRHVDGIGLPLVRNMVSQDLTDDEDPDIGAKIRAIHAERFAHDPALVELIDGLGSYEGSGAPEETAAG</sequence>
<dbReference type="SUPFAM" id="SSF54909">
    <property type="entry name" value="Dimeric alpha+beta barrel"/>
    <property type="match status" value="1"/>
</dbReference>
<keyword evidence="3" id="KW-1185">Reference proteome</keyword>
<organism evidence="2 3">
    <name type="scientific">Streptomyces albiaxialis</name>
    <dbReference type="NCBI Taxonomy" id="329523"/>
    <lineage>
        <taxon>Bacteria</taxon>
        <taxon>Bacillati</taxon>
        <taxon>Actinomycetota</taxon>
        <taxon>Actinomycetes</taxon>
        <taxon>Kitasatosporales</taxon>
        <taxon>Streptomycetaceae</taxon>
        <taxon>Streptomyces</taxon>
    </lineage>
</organism>
<evidence type="ECO:0000259" key="1">
    <source>
        <dbReference type="PROSITE" id="PS51502"/>
    </source>
</evidence>
<reference evidence="2 3" key="1">
    <citation type="journal article" date="2019" name="Int. J. Syst. Evol. Microbiol.">
        <title>The Global Catalogue of Microorganisms (GCM) 10K type strain sequencing project: providing services to taxonomists for standard genome sequencing and annotation.</title>
        <authorList>
            <consortium name="The Broad Institute Genomics Platform"/>
            <consortium name="The Broad Institute Genome Sequencing Center for Infectious Disease"/>
            <person name="Wu L."/>
            <person name="Ma J."/>
        </authorList>
    </citation>
    <scope>NUCLEOTIDE SEQUENCE [LARGE SCALE GENOMIC DNA]</scope>
    <source>
        <strain evidence="2 3">JCM 15478</strain>
    </source>
</reference>
<dbReference type="Proteomes" id="UP001500016">
    <property type="component" value="Unassembled WGS sequence"/>
</dbReference>
<gene>
    <name evidence="2" type="ORF">GCM10009801_10580</name>
</gene>
<dbReference type="RefSeq" id="WP_344524520.1">
    <property type="nucleotide sequence ID" value="NZ_BAAAPE010000002.1"/>
</dbReference>
<comment type="caution">
    <text evidence="2">The sequence shown here is derived from an EMBL/GenBank/DDBJ whole genome shotgun (WGS) entry which is preliminary data.</text>
</comment>
<dbReference type="Gene3D" id="3.30.70.100">
    <property type="match status" value="1"/>
</dbReference>